<evidence type="ECO:0000313" key="5">
    <source>
        <dbReference type="Proteomes" id="UP000886595"/>
    </source>
</evidence>
<keyword evidence="5" id="KW-1185">Reference proteome</keyword>
<dbReference type="EMBL" id="JAAMPC010000002">
    <property type="protein sequence ID" value="KAG2326882.1"/>
    <property type="molecule type" value="Genomic_DNA"/>
</dbReference>
<dbReference type="InterPro" id="IPR011990">
    <property type="entry name" value="TPR-like_helical_dom_sf"/>
</dbReference>
<feature type="repeat" description="PPR" evidence="3">
    <location>
        <begin position="580"/>
        <end position="614"/>
    </location>
</feature>
<protein>
    <recommendedName>
        <fullName evidence="6">Pentatricopeptide repeat-containing protein</fullName>
    </recommendedName>
</protein>
<dbReference type="PROSITE" id="PS51375">
    <property type="entry name" value="PPR"/>
    <property type="match status" value="13"/>
</dbReference>
<reference evidence="4 5" key="1">
    <citation type="submission" date="2020-02" db="EMBL/GenBank/DDBJ databases">
        <authorList>
            <person name="Ma Q."/>
            <person name="Huang Y."/>
            <person name="Song X."/>
            <person name="Pei D."/>
        </authorList>
    </citation>
    <scope>NUCLEOTIDE SEQUENCE [LARGE SCALE GENOMIC DNA]</scope>
    <source>
        <strain evidence="4">Sxm20200214</strain>
        <tissue evidence="4">Leaf</tissue>
    </source>
</reference>
<dbReference type="OrthoDB" id="185373at2759"/>
<feature type="repeat" description="PPR" evidence="3">
    <location>
        <begin position="615"/>
        <end position="649"/>
    </location>
</feature>
<feature type="repeat" description="PPR" evidence="3">
    <location>
        <begin position="723"/>
        <end position="757"/>
    </location>
</feature>
<dbReference type="Gene3D" id="1.25.40.10">
    <property type="entry name" value="Tetratricopeptide repeat domain"/>
    <property type="match status" value="7"/>
</dbReference>
<dbReference type="Pfam" id="PF13041">
    <property type="entry name" value="PPR_2"/>
    <property type="match status" value="5"/>
</dbReference>
<feature type="repeat" description="PPR" evidence="3">
    <location>
        <begin position="545"/>
        <end position="579"/>
    </location>
</feature>
<evidence type="ECO:0000256" key="2">
    <source>
        <dbReference type="ARBA" id="ARBA00022737"/>
    </source>
</evidence>
<feature type="repeat" description="PPR" evidence="3">
    <location>
        <begin position="793"/>
        <end position="827"/>
    </location>
</feature>
<feature type="repeat" description="PPR" evidence="3">
    <location>
        <begin position="451"/>
        <end position="485"/>
    </location>
</feature>
<comment type="caution">
    <text evidence="4">The sequence shown here is derived from an EMBL/GenBank/DDBJ whole genome shotgun (WGS) entry which is preliminary data.</text>
</comment>
<organism evidence="4 5">
    <name type="scientific">Brassica carinata</name>
    <name type="common">Ethiopian mustard</name>
    <name type="synonym">Abyssinian cabbage</name>
    <dbReference type="NCBI Taxonomy" id="52824"/>
    <lineage>
        <taxon>Eukaryota</taxon>
        <taxon>Viridiplantae</taxon>
        <taxon>Streptophyta</taxon>
        <taxon>Embryophyta</taxon>
        <taxon>Tracheophyta</taxon>
        <taxon>Spermatophyta</taxon>
        <taxon>Magnoliopsida</taxon>
        <taxon>eudicotyledons</taxon>
        <taxon>Gunneridae</taxon>
        <taxon>Pentapetalae</taxon>
        <taxon>rosids</taxon>
        <taxon>malvids</taxon>
        <taxon>Brassicales</taxon>
        <taxon>Brassicaceae</taxon>
        <taxon>Brassiceae</taxon>
        <taxon>Brassica</taxon>
    </lineage>
</organism>
<dbReference type="Pfam" id="PF12854">
    <property type="entry name" value="PPR_1"/>
    <property type="match status" value="1"/>
</dbReference>
<dbReference type="PANTHER" id="PTHR47942:SF16">
    <property type="entry name" value="PENTATRICOPEPTIDE REPEAT DOMAIN CONTAINING PROTEIN-RELATED"/>
    <property type="match status" value="1"/>
</dbReference>
<dbReference type="NCBIfam" id="TIGR00756">
    <property type="entry name" value="PPR"/>
    <property type="match status" value="14"/>
</dbReference>
<feature type="repeat" description="PPR" evidence="3">
    <location>
        <begin position="758"/>
        <end position="792"/>
    </location>
</feature>
<feature type="repeat" description="PPR" evidence="3">
    <location>
        <begin position="416"/>
        <end position="450"/>
    </location>
</feature>
<feature type="repeat" description="PPR" evidence="3">
    <location>
        <begin position="510"/>
        <end position="544"/>
    </location>
</feature>
<evidence type="ECO:0000256" key="3">
    <source>
        <dbReference type="PROSITE-ProRule" id="PRU00708"/>
    </source>
</evidence>
<feature type="repeat" description="PPR" evidence="3">
    <location>
        <begin position="346"/>
        <end position="380"/>
    </location>
</feature>
<gene>
    <name evidence="4" type="ORF">Bca52824_009610</name>
</gene>
<evidence type="ECO:0008006" key="6">
    <source>
        <dbReference type="Google" id="ProtNLM"/>
    </source>
</evidence>
<dbReference type="Proteomes" id="UP000886595">
    <property type="component" value="Unassembled WGS sequence"/>
</dbReference>
<name>A0A8X7WCM3_BRACI</name>
<evidence type="ECO:0000256" key="1">
    <source>
        <dbReference type="ARBA" id="ARBA00007626"/>
    </source>
</evidence>
<comment type="similarity">
    <text evidence="1">Belongs to the PPR family. P subfamily.</text>
</comment>
<dbReference type="InterPro" id="IPR002885">
    <property type="entry name" value="PPR_rpt"/>
</dbReference>
<dbReference type="SUPFAM" id="SSF81901">
    <property type="entry name" value="HCP-like"/>
    <property type="match status" value="1"/>
</dbReference>
<proteinExistence type="inferred from homology"/>
<dbReference type="Pfam" id="PF01535">
    <property type="entry name" value="PPR"/>
    <property type="match status" value="4"/>
</dbReference>
<dbReference type="PANTHER" id="PTHR47942">
    <property type="entry name" value="TETRATRICOPEPTIDE REPEAT (TPR)-LIKE SUPERFAMILY PROTEIN-RELATED"/>
    <property type="match status" value="1"/>
</dbReference>
<feature type="repeat" description="PPR" evidence="3">
    <location>
        <begin position="250"/>
        <end position="284"/>
    </location>
</feature>
<dbReference type="Pfam" id="PF13812">
    <property type="entry name" value="PPR_3"/>
    <property type="match status" value="1"/>
</dbReference>
<evidence type="ECO:0000313" key="4">
    <source>
        <dbReference type="EMBL" id="KAG2326882.1"/>
    </source>
</evidence>
<dbReference type="AlphaFoldDB" id="A0A8X7WCM3"/>
<sequence length="886" mass="97960">MIVSALFRRRCSLLRSFSVHIGKPPDASADIAGILNKANWRDALVSSNLAAEINPDVVLSVLRSKRVDDPAKLLSFFDWIESQKVMEQKLDSFSFLALGLCSSGQARSVVIRMVERKWPVDEVCGSVARCSRELSGGGGVVYGILIDVYIEKGFLDEAAYVVSNTEDLDLVLDLARCNHLLDALLKRNRMDLFWDVYNVMAERSLVFDVHIYEKLIVAHCRGGNVQLAKDVLLEAEEKSEWMIIKGLVPSKQAFNILVDGMSKRKRLDDAKALVVEMNSFGVFPDNFTYSILIEEGKGSFDGMIASGVTPGARTFASLVEGYVQAKNALKGYELLVEMKKRNIVISPYTYGAAVKGMCSSGDIDGAYNIVKEMGANGCRPNVVIYTTLIKTFLQKSRFGDAARVLKEMKEQGIAPDTFCYNSLIIGLSKAKRMDEARSYLVEMVENGLKPDAFTYGAFISGYIEAGEFASAEKYLKEMLEYGVVPNKVLCTVVEACSAFRSMVEQGIPGDAKTYTVLMNGLVKNGKVNDAEEIFQEMREKGIAPDVFSYGTLIDGFSKMGNMETASRIFDEMVQEGVTPNVIIYNMLLGGFCRSGEIERAKEIFNGMSGKGFPPNAVTYCTIIDGCCKYGDLAEAFRLFDEMKLKGLVPDSFVYTTLVDGCCRWNDVERAITIFETKEMGCGSSTAPFNALINWVLKFGKTELKTKMIDMVMNGSLDKHGKPNDVTYNIMIDYLCREGNLEAGKELLQDMKKANLMPSVVTYTSLLNGYDKMGRRSEMFAIFDEAIASGIEPDSIMYSVIITAFLKEGMTTKAFMFVDEMFAKNAVVDGCKLSISTCRGLLSGFAKVGGTEAAEKVMENMIRLKYIPDSSSLIELINERMEADAAP</sequence>
<feature type="repeat" description="PPR" evidence="3">
    <location>
        <begin position="833"/>
        <end position="867"/>
    </location>
</feature>
<keyword evidence="2" id="KW-0677">Repeat</keyword>
<feature type="repeat" description="PPR" evidence="3">
    <location>
        <begin position="381"/>
        <end position="415"/>
    </location>
</feature>
<dbReference type="InterPro" id="IPR051222">
    <property type="entry name" value="PPR/CCM1_RNA-binding"/>
</dbReference>
<accession>A0A8X7WCM3</accession>